<protein>
    <submittedName>
        <fullName evidence="1">Putative sporulation protein YtxC</fullName>
    </submittedName>
</protein>
<dbReference type="InterPro" id="IPR014199">
    <property type="entry name" value="Spore_YtxC"/>
</dbReference>
<dbReference type="NCBIfam" id="TIGR02834">
    <property type="entry name" value="spo_ytxC"/>
    <property type="match status" value="1"/>
</dbReference>
<dbReference type="Pfam" id="PF08812">
    <property type="entry name" value="YtxC"/>
    <property type="match status" value="1"/>
</dbReference>
<sequence length="306" mass="36193">MQYQYLSIGVNDNAENIVQQIEKELAQLKEKSIKYSIKEIDFEGTTSVVCNIEEDESVPDNSDKLELLKYHVSNALAEHVIKEYEEKLLIRIINSNYGYFNANEKKDILRISQKNIRNDDNVFFNTLFQIRRRNLIVKKFLEYFESSSSIILDGFINFRLKEYIKELEEIIDDAVDDFLIEREYKEFIRLLKYFVEIQESKFNVVHVIMQQDDQYILLDEKKREITNDCMQDFLYDLPETEINHDDLLVSSLITLAPQNIVIHNWQKFKNQKLLDTIKNIFSGKVVLCNGCDVCEYNVARNRSPLP</sequence>
<reference evidence="1 2" key="1">
    <citation type="submission" date="2020-09" db="EMBL/GenBank/DDBJ databases">
        <title>Characterization and genome sequencing of Ruminiclostridium sp. nov. MA18.</title>
        <authorList>
            <person name="Rettenmaier R."/>
            <person name="Kowollik M.-L."/>
            <person name="Liebl W."/>
            <person name="Zverlov V."/>
        </authorList>
    </citation>
    <scope>NUCLEOTIDE SEQUENCE [LARGE SCALE GENOMIC DNA]</scope>
    <source>
        <strain evidence="1 2">MA18</strain>
    </source>
</reference>
<organism evidence="1 2">
    <name type="scientific">Ruminiclostridium herbifermentans</name>
    <dbReference type="NCBI Taxonomy" id="2488810"/>
    <lineage>
        <taxon>Bacteria</taxon>
        <taxon>Bacillati</taxon>
        <taxon>Bacillota</taxon>
        <taxon>Clostridia</taxon>
        <taxon>Eubacteriales</taxon>
        <taxon>Oscillospiraceae</taxon>
        <taxon>Ruminiclostridium</taxon>
    </lineage>
</organism>
<proteinExistence type="predicted"/>
<evidence type="ECO:0000313" key="1">
    <source>
        <dbReference type="EMBL" id="QNU67205.1"/>
    </source>
</evidence>
<dbReference type="EMBL" id="CP061336">
    <property type="protein sequence ID" value="QNU67205.1"/>
    <property type="molecule type" value="Genomic_DNA"/>
</dbReference>
<keyword evidence="2" id="KW-1185">Reference proteome</keyword>
<evidence type="ECO:0000313" key="2">
    <source>
        <dbReference type="Proteomes" id="UP000306409"/>
    </source>
</evidence>
<dbReference type="KEGG" id="rher:EHE19_001225"/>
<dbReference type="OrthoDB" id="2986513at2"/>
<dbReference type="AlphaFoldDB" id="A0A4U7JGU1"/>
<gene>
    <name evidence="1" type="primary">ytxC</name>
    <name evidence="1" type="ORF">EHE19_001225</name>
</gene>
<name>A0A4U7JGU1_9FIRM</name>
<dbReference type="Proteomes" id="UP000306409">
    <property type="component" value="Chromosome"/>
</dbReference>
<accession>A0A4U7JGU1</accession>
<dbReference type="RefSeq" id="WP_137697272.1">
    <property type="nucleotide sequence ID" value="NZ_CP061336.1"/>
</dbReference>